<dbReference type="Pfam" id="PF11563">
    <property type="entry name" value="Protoglobin"/>
    <property type="match status" value="1"/>
</dbReference>
<protein>
    <recommendedName>
        <fullName evidence="1">Globin-sensor domain-containing protein</fullName>
    </recommendedName>
</protein>
<dbReference type="InterPro" id="IPR012292">
    <property type="entry name" value="Globin/Proto"/>
</dbReference>
<dbReference type="SUPFAM" id="SSF46458">
    <property type="entry name" value="Globin-like"/>
    <property type="match status" value="1"/>
</dbReference>
<evidence type="ECO:0000313" key="2">
    <source>
        <dbReference type="EMBL" id="MBS7825323.1"/>
    </source>
</evidence>
<evidence type="ECO:0000259" key="1">
    <source>
        <dbReference type="Pfam" id="PF11563"/>
    </source>
</evidence>
<dbReference type="GO" id="GO:0020037">
    <property type="term" value="F:heme binding"/>
    <property type="evidence" value="ECO:0007669"/>
    <property type="project" value="InterPro"/>
</dbReference>
<dbReference type="InterPro" id="IPR039379">
    <property type="entry name" value="Protoglobin_sensor_dom"/>
</dbReference>
<feature type="domain" description="Globin-sensor" evidence="1">
    <location>
        <begin position="11"/>
        <end position="160"/>
    </location>
</feature>
<dbReference type="InterPro" id="IPR009050">
    <property type="entry name" value="Globin-like_sf"/>
</dbReference>
<dbReference type="AlphaFoldDB" id="A0AB35C1S0"/>
<dbReference type="Gene3D" id="1.10.490.10">
    <property type="entry name" value="Globins"/>
    <property type="match status" value="1"/>
</dbReference>
<proteinExistence type="predicted"/>
<dbReference type="InterPro" id="IPR044398">
    <property type="entry name" value="Globin-sensor_dom"/>
</dbReference>
<reference evidence="2" key="1">
    <citation type="submission" date="2021-03" db="EMBL/GenBank/DDBJ databases">
        <title>Identification and antibiotic profiling of Wohlfahrtiimonas chitiniclastica, an underestimated human pathogen.</title>
        <authorList>
            <person name="Kopf A."/>
            <person name="Bunk B."/>
            <person name="Coldewey S."/>
            <person name="Gunzer F."/>
            <person name="Riedel T."/>
            <person name="Schroettner P."/>
        </authorList>
    </citation>
    <scope>NUCLEOTIDE SEQUENCE</scope>
    <source>
        <strain evidence="2">DSM 100917</strain>
    </source>
</reference>
<accession>A0AB35C1S0</accession>
<dbReference type="RefSeq" id="WP_213404266.1">
    <property type="nucleotide sequence ID" value="NZ_JAGIBT010000012.1"/>
</dbReference>
<organism evidence="2 3">
    <name type="scientific">Wohlfahrtiimonas chitiniclastica</name>
    <dbReference type="NCBI Taxonomy" id="400946"/>
    <lineage>
        <taxon>Bacteria</taxon>
        <taxon>Pseudomonadati</taxon>
        <taxon>Pseudomonadota</taxon>
        <taxon>Gammaproteobacteria</taxon>
        <taxon>Cardiobacteriales</taxon>
        <taxon>Ignatzschineriaceae</taxon>
        <taxon>Wohlfahrtiimonas</taxon>
    </lineage>
</organism>
<evidence type="ECO:0000313" key="3">
    <source>
        <dbReference type="Proteomes" id="UP000680020"/>
    </source>
</evidence>
<name>A0AB35C1S0_9GAMM</name>
<dbReference type="CDD" id="cd01068">
    <property type="entry name" value="globin_sensor"/>
    <property type="match status" value="1"/>
</dbReference>
<comment type="caution">
    <text evidence="2">The sequence shown here is derived from an EMBL/GenBank/DDBJ whole genome shotgun (WGS) entry which is preliminary data.</text>
</comment>
<dbReference type="GO" id="GO:0019825">
    <property type="term" value="F:oxygen binding"/>
    <property type="evidence" value="ECO:0007669"/>
    <property type="project" value="InterPro"/>
</dbReference>
<gene>
    <name evidence="2" type="ORF">J7561_08930</name>
</gene>
<dbReference type="Proteomes" id="UP000680020">
    <property type="component" value="Unassembled WGS sequence"/>
</dbReference>
<sequence>MSIKNTFGITNEDLDVLLDINHFTQADVEILRTLQPLVLPKLGQLMEQFYAQLQGNETTAHYLEGRIDALKSTHLAWLQGLFTENFDQAYVDFLWNIGRVHAKLHIAPLFVAASMSYLRAEFPKLITREDADALGYSQSELISPVLKMLDINQFVIDSSYSDRLLEVTGISKKLLQRLMG</sequence>
<dbReference type="EMBL" id="JAGIBU010000010">
    <property type="protein sequence ID" value="MBS7825323.1"/>
    <property type="molecule type" value="Genomic_DNA"/>
</dbReference>